<reference evidence="15" key="1">
    <citation type="submission" date="2016-10" db="EMBL/GenBank/DDBJ databases">
        <authorList>
            <person name="Varghese N."/>
            <person name="Submissions S."/>
        </authorList>
    </citation>
    <scope>NUCLEOTIDE SEQUENCE [LARGE SCALE GENOMIC DNA]</scope>
    <source>
        <strain evidence="15">MPL-11</strain>
    </source>
</reference>
<dbReference type="Pfam" id="PF00712">
    <property type="entry name" value="DNA_pol3_beta"/>
    <property type="match status" value="1"/>
</dbReference>
<evidence type="ECO:0000313" key="15">
    <source>
        <dbReference type="Proteomes" id="UP000199481"/>
    </source>
</evidence>
<protein>
    <recommendedName>
        <fullName evidence="3 10">Beta sliding clamp</fullName>
    </recommendedName>
</protein>
<evidence type="ECO:0000259" key="12">
    <source>
        <dbReference type="Pfam" id="PF02767"/>
    </source>
</evidence>
<evidence type="ECO:0000256" key="8">
    <source>
        <dbReference type="ARBA" id="ARBA00022932"/>
    </source>
</evidence>
<dbReference type="SMART" id="SM00480">
    <property type="entry name" value="POL3Bc"/>
    <property type="match status" value="1"/>
</dbReference>
<proteinExistence type="inferred from homology"/>
<evidence type="ECO:0000256" key="1">
    <source>
        <dbReference type="ARBA" id="ARBA00004496"/>
    </source>
</evidence>
<dbReference type="GO" id="GO:0009360">
    <property type="term" value="C:DNA polymerase III complex"/>
    <property type="evidence" value="ECO:0007669"/>
    <property type="project" value="InterPro"/>
</dbReference>
<keyword evidence="8 10" id="KW-0239">DNA-directed DNA polymerase</keyword>
<dbReference type="GO" id="GO:0003887">
    <property type="term" value="F:DNA-directed DNA polymerase activity"/>
    <property type="evidence" value="ECO:0007669"/>
    <property type="project" value="UniProtKB-UniRule"/>
</dbReference>
<evidence type="ECO:0000313" key="14">
    <source>
        <dbReference type="EMBL" id="SDQ34256.1"/>
    </source>
</evidence>
<dbReference type="PIRSF" id="PIRSF000804">
    <property type="entry name" value="DNA_pol_III_b"/>
    <property type="match status" value="1"/>
</dbReference>
<keyword evidence="15" id="KW-1185">Reference proteome</keyword>
<dbReference type="InterPro" id="IPR022634">
    <property type="entry name" value="DNA_polIII_beta_N"/>
</dbReference>
<comment type="function">
    <text evidence="10">Confers DNA tethering and processivity to DNA polymerases and other proteins. Acts as a clamp, forming a ring around DNA (a reaction catalyzed by the clamp-loading complex) which diffuses in an ATP-independent manner freely and bidirectionally along dsDNA. Initially characterized for its ability to contact the catalytic subunit of DNA polymerase III (Pol III), a complex, multichain enzyme responsible for most of the replicative synthesis in bacteria; Pol III exhibits 3'-5' exonuclease proofreading activity. The beta chain is required for initiation of replication as well as for processivity of DNA replication.</text>
</comment>
<evidence type="ECO:0000256" key="10">
    <source>
        <dbReference type="PIRNR" id="PIRNR000804"/>
    </source>
</evidence>
<organism evidence="14 15">
    <name type="scientific">Carnobacterium viridans</name>
    <dbReference type="NCBI Taxonomy" id="174587"/>
    <lineage>
        <taxon>Bacteria</taxon>
        <taxon>Bacillati</taxon>
        <taxon>Bacillota</taxon>
        <taxon>Bacilli</taxon>
        <taxon>Lactobacillales</taxon>
        <taxon>Carnobacteriaceae</taxon>
        <taxon>Carnobacterium</taxon>
    </lineage>
</organism>
<evidence type="ECO:0000259" key="11">
    <source>
        <dbReference type="Pfam" id="PF00712"/>
    </source>
</evidence>
<feature type="domain" description="DNA polymerase III beta sliding clamp C-terminal" evidence="13">
    <location>
        <begin position="256"/>
        <end position="378"/>
    </location>
</feature>
<dbReference type="FunFam" id="3.10.150.10:FF:000007">
    <property type="entry name" value="Beta sliding clamp"/>
    <property type="match status" value="1"/>
</dbReference>
<evidence type="ECO:0000256" key="3">
    <source>
        <dbReference type="ARBA" id="ARBA00021035"/>
    </source>
</evidence>
<evidence type="ECO:0000256" key="5">
    <source>
        <dbReference type="ARBA" id="ARBA00022679"/>
    </source>
</evidence>
<dbReference type="SUPFAM" id="SSF55979">
    <property type="entry name" value="DNA clamp"/>
    <property type="match status" value="3"/>
</dbReference>
<accession>A0A1H1A4K8</accession>
<dbReference type="Gene3D" id="3.10.150.10">
    <property type="entry name" value="DNA Polymerase III, subunit A, domain 2"/>
    <property type="match status" value="1"/>
</dbReference>
<dbReference type="OrthoDB" id="8421503at2"/>
<evidence type="ECO:0000256" key="9">
    <source>
        <dbReference type="ARBA" id="ARBA00023125"/>
    </source>
</evidence>
<name>A0A1H1A4K8_9LACT</name>
<evidence type="ECO:0000256" key="7">
    <source>
        <dbReference type="ARBA" id="ARBA00022705"/>
    </source>
</evidence>
<keyword evidence="6 10" id="KW-0548">Nucleotidyltransferase</keyword>
<evidence type="ECO:0000256" key="2">
    <source>
        <dbReference type="ARBA" id="ARBA00010752"/>
    </source>
</evidence>
<dbReference type="Proteomes" id="UP000199481">
    <property type="component" value="Unassembled WGS sequence"/>
</dbReference>
<dbReference type="InterPro" id="IPR001001">
    <property type="entry name" value="DNA_polIII_beta"/>
</dbReference>
<evidence type="ECO:0000259" key="13">
    <source>
        <dbReference type="Pfam" id="PF02768"/>
    </source>
</evidence>
<evidence type="ECO:0000256" key="6">
    <source>
        <dbReference type="ARBA" id="ARBA00022695"/>
    </source>
</evidence>
<comment type="similarity">
    <text evidence="2 10">Belongs to the beta sliding clamp family.</text>
</comment>
<gene>
    <name evidence="14" type="ORF">SAMN04487752_1882</name>
</gene>
<dbReference type="Gene3D" id="3.70.10.10">
    <property type="match status" value="1"/>
</dbReference>
<dbReference type="PANTHER" id="PTHR30478:SF0">
    <property type="entry name" value="BETA SLIDING CLAMP"/>
    <property type="match status" value="1"/>
</dbReference>
<dbReference type="Pfam" id="PF02768">
    <property type="entry name" value="DNA_pol3_beta_3"/>
    <property type="match status" value="1"/>
</dbReference>
<sequence length="380" mass="42350">MKFTIKRSVFLKSLSDVQRAISSRTTIPILTGLKIIANDEGLTLTGSDSDISIEAFIPVSEEDNLLVIEKTGGIVLQARFFSEIVKKLPEETMTIEILDHFQALITSATASFTINGLDPNNYPHLPIIDTKESFTLPVNLFKQVIGQTVIATSTHESRPILTGVNIVIENGKFLAVATDSHRLSQRVIPLKMNDEQASKKYNVIIPGKSLIELSRTLDENSDTIEMMITENQVLFKSENMYFYSRLLEGHYPDTNRLIPANSSTEISFNANSLLGSIERASLLSHEGKNNVVKITINPNLVEISGNSPDVGNVNEELDYQSVEGEPIELSFNPDYMKDALRTFGQTDIKIKFTSPVRPFILVPSENDQDFIQLITPVRTF</sequence>
<dbReference type="GO" id="GO:0005737">
    <property type="term" value="C:cytoplasm"/>
    <property type="evidence" value="ECO:0007669"/>
    <property type="project" value="UniProtKB-SubCell"/>
</dbReference>
<dbReference type="Pfam" id="PF02767">
    <property type="entry name" value="DNA_pol3_beta_2"/>
    <property type="match status" value="1"/>
</dbReference>
<dbReference type="AlphaFoldDB" id="A0A1H1A4K8"/>
<comment type="subunit">
    <text evidence="10">Forms a ring-shaped head-to-tail homodimer around DNA.</text>
</comment>
<dbReference type="EMBL" id="FNJW01000008">
    <property type="protein sequence ID" value="SDQ34256.1"/>
    <property type="molecule type" value="Genomic_DNA"/>
</dbReference>
<feature type="domain" description="DNA polymerase III beta sliding clamp N-terminal" evidence="11">
    <location>
        <begin position="1"/>
        <end position="126"/>
    </location>
</feature>
<feature type="domain" description="DNA polymerase III beta sliding clamp central" evidence="12">
    <location>
        <begin position="136"/>
        <end position="253"/>
    </location>
</feature>
<dbReference type="InterPro" id="IPR022637">
    <property type="entry name" value="DNA_polIII_beta_cen"/>
</dbReference>
<dbReference type="NCBIfam" id="TIGR00663">
    <property type="entry name" value="dnan"/>
    <property type="match status" value="1"/>
</dbReference>
<dbReference type="RefSeq" id="WP_089977418.1">
    <property type="nucleotide sequence ID" value="NZ_CP084916.1"/>
</dbReference>
<comment type="subcellular location">
    <subcellularLocation>
        <location evidence="1 10">Cytoplasm</location>
    </subcellularLocation>
</comment>
<keyword evidence="4 10" id="KW-0963">Cytoplasm</keyword>
<dbReference type="GO" id="GO:0003677">
    <property type="term" value="F:DNA binding"/>
    <property type="evidence" value="ECO:0007669"/>
    <property type="project" value="UniProtKB-UniRule"/>
</dbReference>
<dbReference type="CDD" id="cd00140">
    <property type="entry name" value="beta_clamp"/>
    <property type="match status" value="1"/>
</dbReference>
<keyword evidence="5 10" id="KW-0808">Transferase</keyword>
<evidence type="ECO:0000256" key="4">
    <source>
        <dbReference type="ARBA" id="ARBA00022490"/>
    </source>
</evidence>
<dbReference type="InterPro" id="IPR022635">
    <property type="entry name" value="DNA_polIII_beta_C"/>
</dbReference>
<dbReference type="PANTHER" id="PTHR30478">
    <property type="entry name" value="DNA POLYMERASE III SUBUNIT BETA"/>
    <property type="match status" value="1"/>
</dbReference>
<dbReference type="InterPro" id="IPR046938">
    <property type="entry name" value="DNA_clamp_sf"/>
</dbReference>
<dbReference type="GO" id="GO:0008408">
    <property type="term" value="F:3'-5' exonuclease activity"/>
    <property type="evidence" value="ECO:0007669"/>
    <property type="project" value="InterPro"/>
</dbReference>
<dbReference type="GO" id="GO:0006271">
    <property type="term" value="P:DNA strand elongation involved in DNA replication"/>
    <property type="evidence" value="ECO:0007669"/>
    <property type="project" value="TreeGrafter"/>
</dbReference>
<keyword evidence="7 10" id="KW-0235">DNA replication</keyword>
<keyword evidence="9" id="KW-0238">DNA-binding</keyword>